<dbReference type="EMBL" id="VEPZ02001598">
    <property type="protein sequence ID" value="KAE8666212.1"/>
    <property type="molecule type" value="Genomic_DNA"/>
</dbReference>
<keyword evidence="2" id="KW-1133">Transmembrane helix</keyword>
<dbReference type="AlphaFoldDB" id="A0A6A2WWP4"/>
<keyword evidence="2" id="KW-0472">Membrane</keyword>
<gene>
    <name evidence="3" type="ORF">F3Y22_tig00112503pilonHSYRG00042</name>
</gene>
<evidence type="ECO:0000256" key="1">
    <source>
        <dbReference type="SAM" id="MobiDB-lite"/>
    </source>
</evidence>
<comment type="caution">
    <text evidence="3">The sequence shown here is derived from an EMBL/GenBank/DDBJ whole genome shotgun (WGS) entry which is preliminary data.</text>
</comment>
<dbReference type="PANTHER" id="PTHR34558:SF9">
    <property type="entry name" value="F3L24.15 PROTEIN"/>
    <property type="match status" value="1"/>
</dbReference>
<keyword evidence="4" id="KW-1185">Reference proteome</keyword>
<evidence type="ECO:0000313" key="4">
    <source>
        <dbReference type="Proteomes" id="UP000436088"/>
    </source>
</evidence>
<dbReference type="Proteomes" id="UP000436088">
    <property type="component" value="Unassembled WGS sequence"/>
</dbReference>
<feature type="transmembrane region" description="Helical" evidence="2">
    <location>
        <begin position="80"/>
        <end position="102"/>
    </location>
</feature>
<feature type="region of interest" description="Disordered" evidence="1">
    <location>
        <begin position="28"/>
        <end position="61"/>
    </location>
</feature>
<protein>
    <submittedName>
        <fullName evidence="3">Copper ion transmembrane transporter</fullName>
    </submittedName>
</protein>
<sequence length="122" mass="12666">MANAQTSDSADLQHPAALRKLGMHQIVKTIGNAPASSPSPAPRSGDRTAAITGPNNGENVSVEGEAIDLKKPHRSVDKSVAGGGVILGGLATTFLVAVFCYIKTTGRHESETRQSNNDETSN</sequence>
<dbReference type="PANTHER" id="PTHR34558">
    <property type="entry name" value="EXPRESSED PROTEIN"/>
    <property type="match status" value="1"/>
</dbReference>
<reference evidence="3" key="1">
    <citation type="submission" date="2019-09" db="EMBL/GenBank/DDBJ databases">
        <title>Draft genome information of white flower Hibiscus syriacus.</title>
        <authorList>
            <person name="Kim Y.-M."/>
        </authorList>
    </citation>
    <scope>NUCLEOTIDE SEQUENCE [LARGE SCALE GENOMIC DNA]</scope>
    <source>
        <strain evidence="3">YM2019G1</strain>
    </source>
</reference>
<proteinExistence type="predicted"/>
<evidence type="ECO:0000256" key="2">
    <source>
        <dbReference type="SAM" id="Phobius"/>
    </source>
</evidence>
<keyword evidence="2 3" id="KW-0812">Transmembrane</keyword>
<name>A0A6A2WWP4_HIBSY</name>
<evidence type="ECO:0000313" key="3">
    <source>
        <dbReference type="EMBL" id="KAE8666212.1"/>
    </source>
</evidence>
<accession>A0A6A2WWP4</accession>
<organism evidence="3 4">
    <name type="scientific">Hibiscus syriacus</name>
    <name type="common">Rose of Sharon</name>
    <dbReference type="NCBI Taxonomy" id="106335"/>
    <lineage>
        <taxon>Eukaryota</taxon>
        <taxon>Viridiplantae</taxon>
        <taxon>Streptophyta</taxon>
        <taxon>Embryophyta</taxon>
        <taxon>Tracheophyta</taxon>
        <taxon>Spermatophyta</taxon>
        <taxon>Magnoliopsida</taxon>
        <taxon>eudicotyledons</taxon>
        <taxon>Gunneridae</taxon>
        <taxon>Pentapetalae</taxon>
        <taxon>rosids</taxon>
        <taxon>malvids</taxon>
        <taxon>Malvales</taxon>
        <taxon>Malvaceae</taxon>
        <taxon>Malvoideae</taxon>
        <taxon>Hibiscus</taxon>
    </lineage>
</organism>